<dbReference type="AlphaFoldDB" id="A0A3D9AQJ1"/>
<feature type="chain" id="PRO_5017825595" description="TonB C-terminal domain-containing protein" evidence="1">
    <location>
        <begin position="21"/>
        <end position="135"/>
    </location>
</feature>
<evidence type="ECO:0000259" key="2">
    <source>
        <dbReference type="Pfam" id="PF03544"/>
    </source>
</evidence>
<protein>
    <recommendedName>
        <fullName evidence="2">TonB C-terminal domain-containing protein</fullName>
    </recommendedName>
</protein>
<keyword evidence="4" id="KW-1185">Reference proteome</keyword>
<accession>A0A3D9AQJ1</accession>
<dbReference type="RefSeq" id="WP_115929901.1">
    <property type="nucleotide sequence ID" value="NZ_QNVV01000023.1"/>
</dbReference>
<dbReference type="InterPro" id="IPR037682">
    <property type="entry name" value="TonB_C"/>
</dbReference>
<evidence type="ECO:0000256" key="1">
    <source>
        <dbReference type="SAM" id="SignalP"/>
    </source>
</evidence>
<name>A0A3D9AQJ1_9FLAO</name>
<comment type="caution">
    <text evidence="3">The sequence shown here is derived from an EMBL/GenBank/DDBJ whole genome shotgun (WGS) entry which is preliminary data.</text>
</comment>
<dbReference type="Pfam" id="PF03544">
    <property type="entry name" value="TonB_C"/>
    <property type="match status" value="1"/>
</dbReference>
<sequence length="135" mass="14889">MMTRYILALLLLCTSVCSLAQEKEDQIEQTTDNNGPKADEPAEYPGGMMAFRITAAESTDLSFLSGTRTKISSLAKFAVSTEGKIEDVSVTGNNGTFNKEIERVIKSIKTKWKPAYYNGEPVKVWLNVPFTATVE</sequence>
<feature type="signal peptide" evidence="1">
    <location>
        <begin position="1"/>
        <end position="20"/>
    </location>
</feature>
<keyword evidence="1" id="KW-0732">Signal</keyword>
<dbReference type="SUPFAM" id="SSF74653">
    <property type="entry name" value="TolA/TonB C-terminal domain"/>
    <property type="match status" value="1"/>
</dbReference>
<proteinExistence type="predicted"/>
<evidence type="ECO:0000313" key="4">
    <source>
        <dbReference type="Proteomes" id="UP000256257"/>
    </source>
</evidence>
<dbReference type="Gene3D" id="3.30.1150.10">
    <property type="match status" value="1"/>
</dbReference>
<gene>
    <name evidence="3" type="ORF">DRF67_19105</name>
</gene>
<organism evidence="3 4">
    <name type="scientific">Chryseobacterium pennipullorum</name>
    <dbReference type="NCBI Taxonomy" id="2258963"/>
    <lineage>
        <taxon>Bacteria</taxon>
        <taxon>Pseudomonadati</taxon>
        <taxon>Bacteroidota</taxon>
        <taxon>Flavobacteriia</taxon>
        <taxon>Flavobacteriales</taxon>
        <taxon>Weeksellaceae</taxon>
        <taxon>Chryseobacterium group</taxon>
        <taxon>Chryseobacterium</taxon>
    </lineage>
</organism>
<dbReference type="EMBL" id="QNVV01000023">
    <property type="protein sequence ID" value="REC43475.1"/>
    <property type="molecule type" value="Genomic_DNA"/>
</dbReference>
<dbReference type="OrthoDB" id="1095452at2"/>
<reference evidence="3 4" key="1">
    <citation type="submission" date="2018-06" db="EMBL/GenBank/DDBJ databases">
        <title>Novel Chryseobacterium species.</title>
        <authorList>
            <person name="Newman J."/>
            <person name="Hugo C."/>
            <person name="Oosthuizen L."/>
            <person name="Charimba G."/>
        </authorList>
    </citation>
    <scope>NUCLEOTIDE SEQUENCE [LARGE SCALE GENOMIC DNA]</scope>
    <source>
        <strain evidence="3 4">7_F195</strain>
    </source>
</reference>
<feature type="domain" description="TonB C-terminal" evidence="2">
    <location>
        <begin position="76"/>
        <end position="130"/>
    </location>
</feature>
<dbReference type="Proteomes" id="UP000256257">
    <property type="component" value="Unassembled WGS sequence"/>
</dbReference>
<evidence type="ECO:0000313" key="3">
    <source>
        <dbReference type="EMBL" id="REC43475.1"/>
    </source>
</evidence>
<dbReference type="GO" id="GO:0055085">
    <property type="term" value="P:transmembrane transport"/>
    <property type="evidence" value="ECO:0007669"/>
    <property type="project" value="InterPro"/>
</dbReference>